<accession>A0AAN6UA96</accession>
<gene>
    <name evidence="1" type="ORF">N657DRAFT_639841</name>
</gene>
<dbReference type="RefSeq" id="XP_062653029.1">
    <property type="nucleotide sequence ID" value="XM_062791848.1"/>
</dbReference>
<reference evidence="1" key="2">
    <citation type="submission" date="2023-05" db="EMBL/GenBank/DDBJ databases">
        <authorList>
            <consortium name="Lawrence Berkeley National Laboratory"/>
            <person name="Steindorff A."/>
            <person name="Hensen N."/>
            <person name="Bonometti L."/>
            <person name="Westerberg I."/>
            <person name="Brannstrom I.O."/>
            <person name="Guillou S."/>
            <person name="Cros-Aarteil S."/>
            <person name="Calhoun S."/>
            <person name="Haridas S."/>
            <person name="Kuo A."/>
            <person name="Mondo S."/>
            <person name="Pangilinan J."/>
            <person name="Riley R."/>
            <person name="Labutti K."/>
            <person name="Andreopoulos B."/>
            <person name="Lipzen A."/>
            <person name="Chen C."/>
            <person name="Yanf M."/>
            <person name="Daum C."/>
            <person name="Ng V."/>
            <person name="Clum A."/>
            <person name="Ohm R."/>
            <person name="Martin F."/>
            <person name="Silar P."/>
            <person name="Natvig D."/>
            <person name="Lalanne C."/>
            <person name="Gautier V."/>
            <person name="Ament-Velasquez S.L."/>
            <person name="Kruys A."/>
            <person name="Hutchinson M.I."/>
            <person name="Powell A.J."/>
            <person name="Barry K."/>
            <person name="Miller A.N."/>
            <person name="Grigoriev I.V."/>
            <person name="Debuchy R."/>
            <person name="Gladieux P."/>
            <person name="Thoren M.H."/>
            <person name="Johannesson H."/>
        </authorList>
    </citation>
    <scope>NUCLEOTIDE SEQUENCE</scope>
    <source>
        <strain evidence="1">CBS 731.68</strain>
    </source>
</reference>
<reference evidence="1" key="1">
    <citation type="journal article" date="2023" name="Mol. Phylogenet. Evol.">
        <title>Genome-scale phylogeny and comparative genomics of the fungal order Sordariales.</title>
        <authorList>
            <person name="Hensen N."/>
            <person name="Bonometti L."/>
            <person name="Westerberg I."/>
            <person name="Brannstrom I.O."/>
            <person name="Guillou S."/>
            <person name="Cros-Aarteil S."/>
            <person name="Calhoun S."/>
            <person name="Haridas S."/>
            <person name="Kuo A."/>
            <person name="Mondo S."/>
            <person name="Pangilinan J."/>
            <person name="Riley R."/>
            <person name="LaButti K."/>
            <person name="Andreopoulos B."/>
            <person name="Lipzen A."/>
            <person name="Chen C."/>
            <person name="Yan M."/>
            <person name="Daum C."/>
            <person name="Ng V."/>
            <person name="Clum A."/>
            <person name="Steindorff A."/>
            <person name="Ohm R.A."/>
            <person name="Martin F."/>
            <person name="Silar P."/>
            <person name="Natvig D.O."/>
            <person name="Lalanne C."/>
            <person name="Gautier V."/>
            <person name="Ament-Velasquez S.L."/>
            <person name="Kruys A."/>
            <person name="Hutchinson M.I."/>
            <person name="Powell A.J."/>
            <person name="Barry K."/>
            <person name="Miller A.N."/>
            <person name="Grigoriev I.V."/>
            <person name="Debuchy R."/>
            <person name="Gladieux P."/>
            <person name="Hiltunen Thoren M."/>
            <person name="Johannesson H."/>
        </authorList>
    </citation>
    <scope>NUCLEOTIDE SEQUENCE</scope>
    <source>
        <strain evidence="1">CBS 731.68</strain>
    </source>
</reference>
<keyword evidence="2" id="KW-1185">Reference proteome</keyword>
<evidence type="ECO:0000313" key="1">
    <source>
        <dbReference type="EMBL" id="KAK4129258.1"/>
    </source>
</evidence>
<dbReference type="Proteomes" id="UP001302602">
    <property type="component" value="Unassembled WGS sequence"/>
</dbReference>
<name>A0AAN6UA96_9PEZI</name>
<sequence length="55" mass="6384">MSKRLWVPRTSSRGSTRLAHLTGSPHPAGLLVRFLRIDFFQAIFKTSRTMPRTLW</sequence>
<dbReference type="AlphaFoldDB" id="A0AAN6UA96"/>
<dbReference type="EMBL" id="MU853223">
    <property type="protein sequence ID" value="KAK4129258.1"/>
    <property type="molecule type" value="Genomic_DNA"/>
</dbReference>
<organism evidence="1 2">
    <name type="scientific">Parathielavia appendiculata</name>
    <dbReference type="NCBI Taxonomy" id="2587402"/>
    <lineage>
        <taxon>Eukaryota</taxon>
        <taxon>Fungi</taxon>
        <taxon>Dikarya</taxon>
        <taxon>Ascomycota</taxon>
        <taxon>Pezizomycotina</taxon>
        <taxon>Sordariomycetes</taxon>
        <taxon>Sordariomycetidae</taxon>
        <taxon>Sordariales</taxon>
        <taxon>Chaetomiaceae</taxon>
        <taxon>Parathielavia</taxon>
    </lineage>
</organism>
<proteinExistence type="predicted"/>
<evidence type="ECO:0000313" key="2">
    <source>
        <dbReference type="Proteomes" id="UP001302602"/>
    </source>
</evidence>
<comment type="caution">
    <text evidence="1">The sequence shown here is derived from an EMBL/GenBank/DDBJ whole genome shotgun (WGS) entry which is preliminary data.</text>
</comment>
<dbReference type="GeneID" id="87828617"/>
<protein>
    <submittedName>
        <fullName evidence="1">Uncharacterized protein</fullName>
    </submittedName>
</protein>